<dbReference type="AlphaFoldDB" id="A0AA43QXL4"/>
<protein>
    <submittedName>
        <fullName evidence="1">Uncharacterized protein</fullName>
    </submittedName>
</protein>
<dbReference type="RefSeq" id="WP_268164573.1">
    <property type="nucleotide sequence ID" value="NZ_JAPFAP010000072.1"/>
</dbReference>
<gene>
    <name evidence="1" type="ORF">DCBHLPFO_00371</name>
</gene>
<name>A0AA43QXL4_MYCAR</name>
<reference evidence="1" key="1">
    <citation type="submission" date="2022-11" db="EMBL/GenBank/DDBJ databases">
        <title>Draft genome of Mycoplasma arginini isolated from fly.</title>
        <authorList>
            <person name="Severgnini M."/>
            <person name="Gioia G."/>
            <person name="Cremonesi P."/>
            <person name="Moroni P."/>
            <person name="Addis M.F."/>
            <person name="Castiglioni B."/>
        </authorList>
    </citation>
    <scope>NUCLEOTIDE SEQUENCE</scope>
    <source>
        <strain evidence="1">QMP CG1-1632</strain>
    </source>
</reference>
<organism evidence="1 2">
    <name type="scientific">Mycoplasmopsis arginini</name>
    <name type="common">Mycoplasma arginini</name>
    <dbReference type="NCBI Taxonomy" id="2094"/>
    <lineage>
        <taxon>Bacteria</taxon>
        <taxon>Bacillati</taxon>
        <taxon>Mycoplasmatota</taxon>
        <taxon>Mycoplasmoidales</taxon>
        <taxon>Metamycoplasmataceae</taxon>
        <taxon>Mycoplasmopsis</taxon>
    </lineage>
</organism>
<dbReference type="Proteomes" id="UP001162175">
    <property type="component" value="Unassembled WGS sequence"/>
</dbReference>
<accession>A0AA43QXL4</accession>
<evidence type="ECO:0000313" key="2">
    <source>
        <dbReference type="Proteomes" id="UP001162175"/>
    </source>
</evidence>
<comment type="caution">
    <text evidence="1">The sequence shown here is derived from an EMBL/GenBank/DDBJ whole genome shotgun (WGS) entry which is preliminary data.</text>
</comment>
<sequence length="205" mass="24532">MICTKLLSPIKNQDQYDIFPILDLGDFVIYKKVSNNFFYNAIDLKTYLNNDNQENNFYFEENTYFICSYKLFYKEFNKESILNKQINSLPNLNDFKLKQLKNLLEIIHNQGKKGTLIVFDYKDNLYLPFYVFSDPYVTEEELKYLLEQQDIKDDVNANIALYDNFISKLKLANETFLHKDSDIYYFIHTIIVMNLEKAIYDLDLN</sequence>
<evidence type="ECO:0000313" key="1">
    <source>
        <dbReference type="EMBL" id="MDI3349849.1"/>
    </source>
</evidence>
<proteinExistence type="predicted"/>
<dbReference type="EMBL" id="JAPFAR010000148">
    <property type="protein sequence ID" value="MDI3349849.1"/>
    <property type="molecule type" value="Genomic_DNA"/>
</dbReference>